<reference evidence="3 4" key="1">
    <citation type="submission" date="2013-12" db="EMBL/GenBank/DDBJ databases">
        <authorList>
            <consortium name="DOE Joint Genome Institute"/>
            <person name="Eisen J."/>
            <person name="Huntemann M."/>
            <person name="Han J."/>
            <person name="Chen A."/>
            <person name="Kyrpides N."/>
            <person name="Mavromatis K."/>
            <person name="Markowitz V."/>
            <person name="Palaniappan K."/>
            <person name="Ivanova N."/>
            <person name="Schaumberg A."/>
            <person name="Pati A."/>
            <person name="Liolios K."/>
            <person name="Nordberg H.P."/>
            <person name="Cantor M.N."/>
            <person name="Hua S.X."/>
            <person name="Woyke T."/>
        </authorList>
    </citation>
    <scope>NUCLEOTIDE SEQUENCE [LARGE SCALE GENOMIC DNA]</scope>
    <source>
        <strain evidence="4">DSM 19437</strain>
    </source>
</reference>
<dbReference type="STRING" id="929713.NIASO_18105"/>
<dbReference type="KEGG" id="nso:NIASO_18105"/>
<proteinExistence type="predicted"/>
<evidence type="ECO:0000313" key="3">
    <source>
        <dbReference type="EMBL" id="AHF17980.1"/>
    </source>
</evidence>
<dbReference type="InterPro" id="IPR041700">
    <property type="entry name" value="OMP_b-brl_3"/>
</dbReference>
<evidence type="ECO:0000313" key="4">
    <source>
        <dbReference type="Proteomes" id="UP000003586"/>
    </source>
</evidence>
<dbReference type="Pfam" id="PF14905">
    <property type="entry name" value="OMP_b-brl_3"/>
    <property type="match status" value="1"/>
</dbReference>
<accession>W0F4H8</accession>
<dbReference type="Proteomes" id="UP000003586">
    <property type="component" value="Chromosome"/>
</dbReference>
<evidence type="ECO:0000259" key="2">
    <source>
        <dbReference type="Pfam" id="PF14905"/>
    </source>
</evidence>
<dbReference type="eggNOG" id="COG1629">
    <property type="taxonomic scope" value="Bacteria"/>
</dbReference>
<protein>
    <recommendedName>
        <fullName evidence="2">Outer membrane protein beta-barrel domain-containing protein</fullName>
    </recommendedName>
</protein>
<dbReference type="HOGENOM" id="CLU_012729_0_1_10"/>
<keyword evidence="4" id="KW-1185">Reference proteome</keyword>
<organism evidence="3 4">
    <name type="scientific">Niabella soli DSM 19437</name>
    <dbReference type="NCBI Taxonomy" id="929713"/>
    <lineage>
        <taxon>Bacteria</taxon>
        <taxon>Pseudomonadati</taxon>
        <taxon>Bacteroidota</taxon>
        <taxon>Chitinophagia</taxon>
        <taxon>Chitinophagales</taxon>
        <taxon>Chitinophagaceae</taxon>
        <taxon>Niabella</taxon>
    </lineage>
</organism>
<feature type="domain" description="Outer membrane protein beta-barrel" evidence="2">
    <location>
        <begin position="595"/>
        <end position="914"/>
    </location>
</feature>
<dbReference type="SUPFAM" id="SSF49464">
    <property type="entry name" value="Carboxypeptidase regulatory domain-like"/>
    <property type="match status" value="1"/>
</dbReference>
<gene>
    <name evidence="3" type="ORF">NIASO_18105</name>
</gene>
<dbReference type="InterPro" id="IPR008969">
    <property type="entry name" value="CarboxyPept-like_regulatory"/>
</dbReference>
<dbReference type="EMBL" id="CP007035">
    <property type="protein sequence ID" value="AHF17980.1"/>
    <property type="molecule type" value="Genomic_DNA"/>
</dbReference>
<dbReference type="SUPFAM" id="SSF56935">
    <property type="entry name" value="Porins"/>
    <property type="match status" value="2"/>
</dbReference>
<sequence length="959" mass="108010">MVKGIVEDSLHSFALQSATVTVYKKSDSALLNYQISNNQGEFNIGDLPLNTLLLVSVSYTGYLDFSRELRLDSLKSLYDFKKISLLRDTAKRLDEVVVKAVVPVKMNGDTLEINPGAFKLDSSAVVEDMLLRVPGVTMWSDGTITVNGKKVNNVYVDGKAFFGNSPEMATQNLPKNAIEKIQVYKEKDYSKQDLTNTDLDSTVTMNIKLRPDKKKGYFGKVTAGIGTDNRYEGDLSLQLYDKKNKIGIAGNLNNTNKTVQNVQEAMQNNTYRSYNRRNFGTPNANQNGLNTVNYFGAYAQHSFNETTNSRFDNSLNGDYNLRETKGNVTNNSTTVQKVPDPVSPFTLTTYNNQHNLSNTLYQSVNTGYNNRKRATSFSLNASYNWTNSNTASTGATHAFRNDTLAASNGLNSTVAQSRSNNMNFNGYFNNNDYDEGINKKSFSTNYSVAYSNSQSDSKRITEFESLVDSIYTDKYDRKYHNENSNFTTNIGLNYNGLRSLLFGSYNFWNINIGLRNNFKYNKSDLNANVADRDTLTNTYKLNDTLTNNNSVVNIENRPGISFFKTVTRFLSDRYYKSLTARVDLQDQIVFQKNTSTLSYRNIERNYSFFTPAASLYYSYNRFNKYNFSLGLNRNSSATAPTIDQLYPIIDNINKYNTVIGNPYLKSAFGNTYNLNSNYNTQKFNEKNTYTAGLNLGYTNVKNSISDSSFLNKNGGRKSYLINIDNRQSYSASLNGSASFRVKKNMFQVRYNGGYNATAAYQYLNTKKAPFKNENINNSLNLFYSALEVFNITIGQSLSNNNTVQTDTLGQKSQLKSKTYSTRANFNLTVPKNFMLSSNINYLNNISATNQSVKATIWNASVTYRFLKMKTAEVKFSVFDILHQNKNIDNFANNNMVRTTISNGLQQFYMLSLTYYPRKFGGKAKGGNKRAGNQQQGSMGPSSAPKGMRGMGGGQGRFRR</sequence>
<evidence type="ECO:0000256" key="1">
    <source>
        <dbReference type="SAM" id="MobiDB-lite"/>
    </source>
</evidence>
<feature type="compositionally biased region" description="Gly residues" evidence="1">
    <location>
        <begin position="948"/>
        <end position="959"/>
    </location>
</feature>
<name>W0F4H8_9BACT</name>
<feature type="region of interest" description="Disordered" evidence="1">
    <location>
        <begin position="923"/>
        <end position="959"/>
    </location>
</feature>
<dbReference type="AlphaFoldDB" id="W0F4H8"/>